<dbReference type="InterPro" id="IPR050366">
    <property type="entry name" value="BP-dependent_transpt_permease"/>
</dbReference>
<evidence type="ECO:0000256" key="1">
    <source>
        <dbReference type="ARBA" id="ARBA00004651"/>
    </source>
</evidence>
<feature type="transmembrane region" description="Helical" evidence="8">
    <location>
        <begin position="163"/>
        <end position="180"/>
    </location>
</feature>
<keyword evidence="11" id="KW-1185">Reference proteome</keyword>
<dbReference type="GO" id="GO:0055085">
    <property type="term" value="P:transmembrane transport"/>
    <property type="evidence" value="ECO:0007669"/>
    <property type="project" value="InterPro"/>
</dbReference>
<evidence type="ECO:0000256" key="8">
    <source>
        <dbReference type="RuleBase" id="RU363032"/>
    </source>
</evidence>
<keyword evidence="5 8" id="KW-1133">Transmembrane helix</keyword>
<protein>
    <submittedName>
        <fullName evidence="10">Peptide/nickel transport system permease protein</fullName>
    </submittedName>
</protein>
<dbReference type="RefSeq" id="WP_207648177.1">
    <property type="nucleotide sequence ID" value="NZ_FOOX01000007.1"/>
</dbReference>
<dbReference type="EMBL" id="FOOX01000007">
    <property type="protein sequence ID" value="SFG65303.1"/>
    <property type="molecule type" value="Genomic_DNA"/>
</dbReference>
<dbReference type="PANTHER" id="PTHR43386">
    <property type="entry name" value="OLIGOPEPTIDE TRANSPORT SYSTEM PERMEASE PROTEIN APPC"/>
    <property type="match status" value="1"/>
</dbReference>
<accession>A0A1I2TKG3</accession>
<feature type="transmembrane region" description="Helical" evidence="8">
    <location>
        <begin position="137"/>
        <end position="157"/>
    </location>
</feature>
<dbReference type="GO" id="GO:0005886">
    <property type="term" value="C:plasma membrane"/>
    <property type="evidence" value="ECO:0007669"/>
    <property type="project" value="UniProtKB-SubCell"/>
</dbReference>
<dbReference type="PANTHER" id="PTHR43386:SF1">
    <property type="entry name" value="D,D-DIPEPTIDE TRANSPORT SYSTEM PERMEASE PROTEIN DDPC-RELATED"/>
    <property type="match status" value="1"/>
</dbReference>
<name>A0A1I2TKG3_9FIRM</name>
<feature type="transmembrane region" description="Helical" evidence="8">
    <location>
        <begin position="264"/>
        <end position="287"/>
    </location>
</feature>
<organism evidence="10 11">
    <name type="scientific">Desulfotruncus arcticus DSM 17038</name>
    <dbReference type="NCBI Taxonomy" id="1121424"/>
    <lineage>
        <taxon>Bacteria</taxon>
        <taxon>Bacillati</taxon>
        <taxon>Bacillota</taxon>
        <taxon>Clostridia</taxon>
        <taxon>Eubacteriales</taxon>
        <taxon>Desulfallaceae</taxon>
        <taxon>Desulfotruncus</taxon>
    </lineage>
</organism>
<proteinExistence type="inferred from homology"/>
<dbReference type="SUPFAM" id="SSF161098">
    <property type="entry name" value="MetI-like"/>
    <property type="match status" value="1"/>
</dbReference>
<dbReference type="CDD" id="cd06261">
    <property type="entry name" value="TM_PBP2"/>
    <property type="match status" value="1"/>
</dbReference>
<evidence type="ECO:0000256" key="7">
    <source>
        <dbReference type="ARBA" id="ARBA00024202"/>
    </source>
</evidence>
<evidence type="ECO:0000256" key="5">
    <source>
        <dbReference type="ARBA" id="ARBA00022989"/>
    </source>
</evidence>
<evidence type="ECO:0000256" key="3">
    <source>
        <dbReference type="ARBA" id="ARBA00022475"/>
    </source>
</evidence>
<evidence type="ECO:0000313" key="11">
    <source>
        <dbReference type="Proteomes" id="UP000199337"/>
    </source>
</evidence>
<dbReference type="Proteomes" id="UP000199337">
    <property type="component" value="Unassembled WGS sequence"/>
</dbReference>
<feature type="transmembrane region" description="Helical" evidence="8">
    <location>
        <begin position="38"/>
        <end position="59"/>
    </location>
</feature>
<keyword evidence="3" id="KW-1003">Cell membrane</keyword>
<dbReference type="AlphaFoldDB" id="A0A1I2TKG3"/>
<keyword evidence="6 8" id="KW-0472">Membrane</keyword>
<dbReference type="InterPro" id="IPR053385">
    <property type="entry name" value="ABC_transport_permease"/>
</dbReference>
<dbReference type="NCBIfam" id="NF045474">
    <property type="entry name" value="Opp2C"/>
    <property type="match status" value="1"/>
</dbReference>
<comment type="subcellular location">
    <subcellularLocation>
        <location evidence="1 8">Cell membrane</location>
        <topology evidence="1 8">Multi-pass membrane protein</topology>
    </subcellularLocation>
</comment>
<feature type="domain" description="ABC transmembrane type-1" evidence="9">
    <location>
        <begin position="98"/>
        <end position="287"/>
    </location>
</feature>
<sequence length="302" mass="32153">MTAQEIKVTTEKAGMAIEPAIRAPWMEGMQRLLRQKTAIFGLIIVCILLLTALLAPLLAPYDPVAPDLPSRLQAPSATHFLGTDELGRDILSRIIYGSRISIQVGLLAVGISLIFGTFLGAISGYFGGKLDMAIMRVIDIVMAFPYILLAIAITAMLGPGLNNAMIAIGVVGIPIYARVVRGAVLSVKEMEYIEAAKVSGCGSLRIIMKHVLPNCLAPLIVQATLGIGTAILDAAGLSFLGLGAQPPTPEWGIMLNKGKDVMNIAPWVIMFPGIAILFTVLGFNLLGDGLRDALDPRLRNNN</sequence>
<comment type="similarity">
    <text evidence="7">Belongs to the binding-protein-dependent transport system permease family. OppBC subfamily.</text>
</comment>
<keyword evidence="2 8" id="KW-0813">Transport</keyword>
<feature type="transmembrane region" description="Helical" evidence="8">
    <location>
        <begin position="215"/>
        <end position="244"/>
    </location>
</feature>
<keyword evidence="4 8" id="KW-0812">Transmembrane</keyword>
<evidence type="ECO:0000313" key="10">
    <source>
        <dbReference type="EMBL" id="SFG65303.1"/>
    </source>
</evidence>
<dbReference type="Pfam" id="PF00528">
    <property type="entry name" value="BPD_transp_1"/>
    <property type="match status" value="1"/>
</dbReference>
<gene>
    <name evidence="10" type="ORF">SAMN05660649_02305</name>
</gene>
<evidence type="ECO:0000256" key="6">
    <source>
        <dbReference type="ARBA" id="ARBA00023136"/>
    </source>
</evidence>
<dbReference type="Gene3D" id="1.10.3720.10">
    <property type="entry name" value="MetI-like"/>
    <property type="match status" value="1"/>
</dbReference>
<dbReference type="InterPro" id="IPR035906">
    <property type="entry name" value="MetI-like_sf"/>
</dbReference>
<evidence type="ECO:0000256" key="2">
    <source>
        <dbReference type="ARBA" id="ARBA00022448"/>
    </source>
</evidence>
<dbReference type="InterPro" id="IPR025966">
    <property type="entry name" value="OppC_N"/>
</dbReference>
<dbReference type="Pfam" id="PF12911">
    <property type="entry name" value="OppC_N"/>
    <property type="match status" value="1"/>
</dbReference>
<reference evidence="11" key="1">
    <citation type="submission" date="2016-10" db="EMBL/GenBank/DDBJ databases">
        <authorList>
            <person name="Varghese N."/>
            <person name="Submissions S."/>
        </authorList>
    </citation>
    <scope>NUCLEOTIDE SEQUENCE [LARGE SCALE GENOMIC DNA]</scope>
    <source>
        <strain evidence="11">DSM 17038</strain>
    </source>
</reference>
<evidence type="ECO:0000259" key="9">
    <source>
        <dbReference type="PROSITE" id="PS50928"/>
    </source>
</evidence>
<dbReference type="InterPro" id="IPR000515">
    <property type="entry name" value="MetI-like"/>
</dbReference>
<evidence type="ECO:0000256" key="4">
    <source>
        <dbReference type="ARBA" id="ARBA00022692"/>
    </source>
</evidence>
<feature type="transmembrane region" description="Helical" evidence="8">
    <location>
        <begin position="100"/>
        <end position="125"/>
    </location>
</feature>
<dbReference type="STRING" id="341036.SAMN05660649_02305"/>
<dbReference type="PROSITE" id="PS50928">
    <property type="entry name" value="ABC_TM1"/>
    <property type="match status" value="1"/>
</dbReference>